<dbReference type="RefSeq" id="WP_186920881.1">
    <property type="nucleotide sequence ID" value="NZ_JACOFW010000001.1"/>
</dbReference>
<dbReference type="PANTHER" id="PTHR21600">
    <property type="entry name" value="MITOCHONDRIAL RNA PSEUDOURIDINE SYNTHASE"/>
    <property type="match status" value="1"/>
</dbReference>
<name>A0ABR6WZR9_9BURK</name>
<evidence type="ECO:0000313" key="8">
    <source>
        <dbReference type="Proteomes" id="UP000648257"/>
    </source>
</evidence>
<evidence type="ECO:0000256" key="1">
    <source>
        <dbReference type="ARBA" id="ARBA00010876"/>
    </source>
</evidence>
<proteinExistence type="inferred from homology"/>
<feature type="domain" description="RNA-binding S4" evidence="6">
    <location>
        <begin position="49"/>
        <end position="114"/>
    </location>
</feature>
<evidence type="ECO:0000256" key="3">
    <source>
        <dbReference type="ARBA" id="ARBA00036882"/>
    </source>
</evidence>
<protein>
    <recommendedName>
        <fullName evidence="5">Pseudouridine synthase</fullName>
        <ecNumber evidence="5">5.4.99.-</ecNumber>
    </recommendedName>
</protein>
<dbReference type="EMBL" id="JACOFW010000001">
    <property type="protein sequence ID" value="MBC3806121.1"/>
    <property type="molecule type" value="Genomic_DNA"/>
</dbReference>
<comment type="caution">
    <text evidence="7">The sequence shown here is derived from an EMBL/GenBank/DDBJ whole genome shotgun (WGS) entry which is preliminary data.</text>
</comment>
<dbReference type="InterPro" id="IPR002942">
    <property type="entry name" value="S4_RNA-bd"/>
</dbReference>
<comment type="function">
    <text evidence="5">Responsible for synthesis of pseudouridine from uracil.</text>
</comment>
<dbReference type="Pfam" id="PF00849">
    <property type="entry name" value="PseudoU_synth_2"/>
    <property type="match status" value="1"/>
</dbReference>
<dbReference type="Gene3D" id="3.30.2350.10">
    <property type="entry name" value="Pseudouridine synthase"/>
    <property type="match status" value="1"/>
</dbReference>
<dbReference type="Pfam" id="PF01479">
    <property type="entry name" value="S4"/>
    <property type="match status" value="1"/>
</dbReference>
<dbReference type="InterPro" id="IPR036986">
    <property type="entry name" value="S4_RNA-bd_sf"/>
</dbReference>
<dbReference type="SUPFAM" id="SSF55120">
    <property type="entry name" value="Pseudouridine synthase"/>
    <property type="match status" value="1"/>
</dbReference>
<dbReference type="InterPro" id="IPR006225">
    <property type="entry name" value="PsdUridine_synth_RluC/D"/>
</dbReference>
<dbReference type="PROSITE" id="PS01129">
    <property type="entry name" value="PSI_RLU"/>
    <property type="match status" value="1"/>
</dbReference>
<dbReference type="Proteomes" id="UP000648257">
    <property type="component" value="Unassembled WGS sequence"/>
</dbReference>
<keyword evidence="8" id="KW-1185">Reference proteome</keyword>
<dbReference type="SMART" id="SM00363">
    <property type="entry name" value="S4"/>
    <property type="match status" value="1"/>
</dbReference>
<evidence type="ECO:0000256" key="2">
    <source>
        <dbReference type="ARBA" id="ARBA00023235"/>
    </source>
</evidence>
<dbReference type="InterPro" id="IPR020103">
    <property type="entry name" value="PsdUridine_synth_cat_dom_sf"/>
</dbReference>
<dbReference type="CDD" id="cd02869">
    <property type="entry name" value="PseudoU_synth_RluA_like"/>
    <property type="match status" value="1"/>
</dbReference>
<comment type="catalytic activity">
    <reaction evidence="5">
        <text>a uridine in RNA = a pseudouridine in RNA</text>
        <dbReference type="Rhea" id="RHEA:48348"/>
        <dbReference type="Rhea" id="RHEA-COMP:12068"/>
        <dbReference type="Rhea" id="RHEA-COMP:12069"/>
        <dbReference type="ChEBI" id="CHEBI:65314"/>
        <dbReference type="ChEBI" id="CHEBI:65315"/>
    </reaction>
</comment>
<dbReference type="PANTHER" id="PTHR21600:SF44">
    <property type="entry name" value="RIBOSOMAL LARGE SUBUNIT PSEUDOURIDINE SYNTHASE D"/>
    <property type="match status" value="1"/>
</dbReference>
<dbReference type="PROSITE" id="PS50889">
    <property type="entry name" value="S4"/>
    <property type="match status" value="1"/>
</dbReference>
<comment type="catalytic activity">
    <reaction evidence="3">
        <text>uridine(1911/1915/1917) in 23S rRNA = pseudouridine(1911/1915/1917) in 23S rRNA</text>
        <dbReference type="Rhea" id="RHEA:42524"/>
        <dbReference type="Rhea" id="RHEA-COMP:10097"/>
        <dbReference type="Rhea" id="RHEA-COMP:10098"/>
        <dbReference type="ChEBI" id="CHEBI:65314"/>
        <dbReference type="ChEBI" id="CHEBI:65315"/>
        <dbReference type="EC" id="5.4.99.23"/>
    </reaction>
</comment>
<dbReference type="InterPro" id="IPR006224">
    <property type="entry name" value="PsdUridine_synth_RluA-like_CS"/>
</dbReference>
<organism evidence="7 8">
    <name type="scientific">Undibacterium seohonense</name>
    <dbReference type="NCBI Taxonomy" id="1344950"/>
    <lineage>
        <taxon>Bacteria</taxon>
        <taxon>Pseudomonadati</taxon>
        <taxon>Pseudomonadota</taxon>
        <taxon>Betaproteobacteria</taxon>
        <taxon>Burkholderiales</taxon>
        <taxon>Oxalobacteraceae</taxon>
        <taxon>Undibacterium</taxon>
    </lineage>
</organism>
<gene>
    <name evidence="7" type="ORF">H8K52_02030</name>
</gene>
<keyword evidence="2 5" id="KW-0413">Isomerase</keyword>
<dbReference type="CDD" id="cd00165">
    <property type="entry name" value="S4"/>
    <property type="match status" value="1"/>
</dbReference>
<accession>A0ABR6WZR9</accession>
<reference evidence="7 8" key="1">
    <citation type="submission" date="2020-08" db="EMBL/GenBank/DDBJ databases">
        <title>Novel species isolated from subtropical streams in China.</title>
        <authorList>
            <person name="Lu H."/>
        </authorList>
    </citation>
    <scope>NUCLEOTIDE SEQUENCE [LARGE SCALE GENOMIC DNA]</scope>
    <source>
        <strain evidence="7 8">KACC 16656</strain>
    </source>
</reference>
<dbReference type="NCBIfam" id="TIGR00005">
    <property type="entry name" value="rluA_subfam"/>
    <property type="match status" value="1"/>
</dbReference>
<comment type="similarity">
    <text evidence="1 5">Belongs to the pseudouridine synthase RluA family.</text>
</comment>
<evidence type="ECO:0000313" key="7">
    <source>
        <dbReference type="EMBL" id="MBC3806121.1"/>
    </source>
</evidence>
<dbReference type="InterPro" id="IPR050188">
    <property type="entry name" value="RluA_PseudoU_synthase"/>
</dbReference>
<dbReference type="InterPro" id="IPR006145">
    <property type="entry name" value="PsdUridine_synth_RsuA/RluA"/>
</dbReference>
<evidence type="ECO:0000256" key="5">
    <source>
        <dbReference type="RuleBase" id="RU362028"/>
    </source>
</evidence>
<evidence type="ECO:0000259" key="6">
    <source>
        <dbReference type="SMART" id="SM00363"/>
    </source>
</evidence>
<sequence>MAINVIPKDEMILTDTELELDEIELEGQIKPIQQLEPISLRLPDSICGDRLDKVLSKLVPQYSRGRLQQWIEEGYVQVDGHPSKIKTIMLGGENVVIEPQAALEDNAFIAEDIPLNIIFEDDAILVLNKPAGLVVHPGAGNWSGTLLNGLLFHRPALAAVPRAGIVHRLDKDTSGLMVVAKTLTAQTELVRQLQARTVKREYSALVWGTPNASGTVDAAMARHSRDRLKMAVSFSILAKPAITHFQRVSTGMLERFSVSLVACHLETGRTHQIRVHMQSLGFPLVGDTLYGKQHLARFFPRQALQARKLGLIHPVSNLPVEWSIPLEADFIDLLERAGMPLP</sequence>
<dbReference type="Gene3D" id="3.10.290.10">
    <property type="entry name" value="RNA-binding S4 domain"/>
    <property type="match status" value="1"/>
</dbReference>
<dbReference type="EC" id="5.4.99.-" evidence="5"/>
<dbReference type="SUPFAM" id="SSF55174">
    <property type="entry name" value="Alpha-L RNA-binding motif"/>
    <property type="match status" value="1"/>
</dbReference>
<keyword evidence="4" id="KW-0694">RNA-binding</keyword>
<evidence type="ECO:0000256" key="4">
    <source>
        <dbReference type="PROSITE-ProRule" id="PRU00182"/>
    </source>
</evidence>